<evidence type="ECO:0000256" key="1">
    <source>
        <dbReference type="ARBA" id="ARBA00022723"/>
    </source>
</evidence>
<dbReference type="PANTHER" id="PTHR31302">
    <property type="entry name" value="TRANSMEMBRANE PROTEIN WITH METALLOPHOSPHOESTERASE DOMAIN-RELATED"/>
    <property type="match status" value="1"/>
</dbReference>
<comment type="caution">
    <text evidence="5">The sequence shown here is derived from an EMBL/GenBank/DDBJ whole genome shotgun (WGS) entry which is preliminary data.</text>
</comment>
<dbReference type="CDD" id="cd07385">
    <property type="entry name" value="MPP_YkuE_C"/>
    <property type="match status" value="1"/>
</dbReference>
<dbReference type="InterPro" id="IPR051158">
    <property type="entry name" value="Metallophosphoesterase_sf"/>
</dbReference>
<dbReference type="GO" id="GO:0016020">
    <property type="term" value="C:membrane"/>
    <property type="evidence" value="ECO:0007669"/>
    <property type="project" value="GOC"/>
</dbReference>
<name>A0A8J3CNX4_9BURK</name>
<dbReference type="Proteomes" id="UP000614287">
    <property type="component" value="Unassembled WGS sequence"/>
</dbReference>
<dbReference type="AlphaFoldDB" id="A0A8J3CNX4"/>
<evidence type="ECO:0000256" key="2">
    <source>
        <dbReference type="ARBA" id="ARBA00022801"/>
    </source>
</evidence>
<dbReference type="Pfam" id="PF00149">
    <property type="entry name" value="Metallophos"/>
    <property type="match status" value="1"/>
</dbReference>
<dbReference type="InterPro" id="IPR029052">
    <property type="entry name" value="Metallo-depent_PP-like"/>
</dbReference>
<reference evidence="5" key="1">
    <citation type="journal article" date="2014" name="Int. J. Syst. Evol. Microbiol.">
        <title>Complete genome sequence of Corynebacterium casei LMG S-19264T (=DSM 44701T), isolated from a smear-ripened cheese.</title>
        <authorList>
            <consortium name="US DOE Joint Genome Institute (JGI-PGF)"/>
            <person name="Walter F."/>
            <person name="Albersmeier A."/>
            <person name="Kalinowski J."/>
            <person name="Ruckert C."/>
        </authorList>
    </citation>
    <scope>NUCLEOTIDE SEQUENCE</scope>
    <source>
        <strain evidence="5">KCTC 32501</strain>
    </source>
</reference>
<dbReference type="GO" id="GO:0008758">
    <property type="term" value="F:UDP-2,3-diacylglucosamine hydrolase activity"/>
    <property type="evidence" value="ECO:0007669"/>
    <property type="project" value="TreeGrafter"/>
</dbReference>
<evidence type="ECO:0000313" key="6">
    <source>
        <dbReference type="Proteomes" id="UP000614287"/>
    </source>
</evidence>
<dbReference type="SUPFAM" id="SSF56300">
    <property type="entry name" value="Metallo-dependent phosphatases"/>
    <property type="match status" value="1"/>
</dbReference>
<sequence>MAAWFIILKARWLESALSYEGTLAFHPRSAVMMYFYPNLVLIMNLFPIIVTSLLILLAAYIGWRLVPSRGFVGWRVLAWLSIVALAACVPFGFILRGSNSVWLPSVNYGFGLYSLLLVFVFLRDALLLGTKFWPKSQSASLERREFLRGASRVGAVGAAAAVFGYGAARAAASPTVVHMDVLVKNLPDSLIGTTIVQLSDVHIGQLAGEATYVQRIVTTVNELNADILALTGDFVDGSVARLRENFAPLGQLKAKYGAFFATGNHEYYSGVAEWMEEFRTLGWDVLENEHRVLNINGSPLVLAGVHDYKSGSRSKTHRCDPAAALANAPADTPRILLAHHPDTALLTDGLNVDLQLSGHTHAGQYFPATWIVHWVHQYAQGLNRRGDMNIYVNSGTGYWGPPIRTTDITGEITLVTLKKA</sequence>
<accession>A0A8J3CNX4</accession>
<feature type="transmembrane region" description="Helical" evidence="3">
    <location>
        <begin position="34"/>
        <end position="60"/>
    </location>
</feature>
<dbReference type="PANTHER" id="PTHR31302:SF31">
    <property type="entry name" value="PHOSPHODIESTERASE YAEI"/>
    <property type="match status" value="1"/>
</dbReference>
<keyword evidence="2" id="KW-0378">Hydrolase</keyword>
<keyword evidence="1" id="KW-0479">Metal-binding</keyword>
<dbReference type="GO" id="GO:0046872">
    <property type="term" value="F:metal ion binding"/>
    <property type="evidence" value="ECO:0007669"/>
    <property type="project" value="UniProtKB-KW"/>
</dbReference>
<dbReference type="RefSeq" id="WP_189493684.1">
    <property type="nucleotide sequence ID" value="NZ_BMZG01000010.1"/>
</dbReference>
<evidence type="ECO:0000256" key="3">
    <source>
        <dbReference type="SAM" id="Phobius"/>
    </source>
</evidence>
<evidence type="ECO:0000259" key="4">
    <source>
        <dbReference type="Pfam" id="PF00149"/>
    </source>
</evidence>
<dbReference type="Gene3D" id="3.60.21.10">
    <property type="match status" value="1"/>
</dbReference>
<dbReference type="InterPro" id="IPR004843">
    <property type="entry name" value="Calcineurin-like_PHP"/>
</dbReference>
<keyword evidence="3" id="KW-0472">Membrane</keyword>
<keyword evidence="6" id="KW-1185">Reference proteome</keyword>
<dbReference type="GO" id="GO:0009245">
    <property type="term" value="P:lipid A biosynthetic process"/>
    <property type="evidence" value="ECO:0007669"/>
    <property type="project" value="TreeGrafter"/>
</dbReference>
<proteinExistence type="predicted"/>
<organism evidence="5 6">
    <name type="scientific">Formosimonas limnophila</name>
    <dbReference type="NCBI Taxonomy" id="1384487"/>
    <lineage>
        <taxon>Bacteria</taxon>
        <taxon>Pseudomonadati</taxon>
        <taxon>Pseudomonadota</taxon>
        <taxon>Betaproteobacteria</taxon>
        <taxon>Burkholderiales</taxon>
        <taxon>Burkholderiaceae</taxon>
        <taxon>Formosimonas</taxon>
    </lineage>
</organism>
<feature type="domain" description="Calcineurin-like phosphoesterase" evidence="4">
    <location>
        <begin position="194"/>
        <end position="362"/>
    </location>
</feature>
<reference evidence="5" key="2">
    <citation type="submission" date="2020-09" db="EMBL/GenBank/DDBJ databases">
        <authorList>
            <person name="Sun Q."/>
            <person name="Kim S."/>
        </authorList>
    </citation>
    <scope>NUCLEOTIDE SEQUENCE</scope>
    <source>
        <strain evidence="5">KCTC 32501</strain>
    </source>
</reference>
<feature type="transmembrane region" description="Helical" evidence="3">
    <location>
        <begin position="72"/>
        <end position="95"/>
    </location>
</feature>
<dbReference type="EMBL" id="BMZG01000010">
    <property type="protein sequence ID" value="GHA77887.1"/>
    <property type="molecule type" value="Genomic_DNA"/>
</dbReference>
<feature type="transmembrane region" description="Helical" evidence="3">
    <location>
        <begin position="107"/>
        <end position="128"/>
    </location>
</feature>
<keyword evidence="3" id="KW-0812">Transmembrane</keyword>
<evidence type="ECO:0000313" key="5">
    <source>
        <dbReference type="EMBL" id="GHA77887.1"/>
    </source>
</evidence>
<gene>
    <name evidence="5" type="ORF">GCM10009007_18560</name>
</gene>
<protein>
    <submittedName>
        <fullName evidence="5">Calcineurin-like phosphoesterase</fullName>
    </submittedName>
</protein>
<keyword evidence="3" id="KW-1133">Transmembrane helix</keyword>